<sequence>MPRHKQFVKRKCHRNQLTDMNQKEECADKKQLNASASKRKLNSSDLFPANNVDENDKRLCNEETTNIIVDLNVLKTLLNTVSKCKRCNSTDCFDVLEETNSRRGLATSLLFICKSCGCFSSSVTSYIFENGYDINTRLVYGMRCIGKVKCVARTSCAVMKLLPPPAKFEQLNYSLCQALSYAFSKSMLKAVEGDVSRNDNARDITIAMDGTWQKRGNTSINGVITATSLDTGYSGGMESEGAMRMFQRSVSTRNVRYENYLGDGDSKVFLKISESKVYGEELVVEKLQCIGHVQQRMGTRLRNLRNKLKSTKLSDGKKISGRGRLTDAQIINANTKILWIGYKKKHFKVSR</sequence>
<dbReference type="Pfam" id="PF20700">
    <property type="entry name" value="Mutator"/>
    <property type="match status" value="1"/>
</dbReference>
<name>A0A4Y2A5H3_ARAVE</name>
<evidence type="ECO:0000259" key="1">
    <source>
        <dbReference type="Pfam" id="PF20700"/>
    </source>
</evidence>
<dbReference type="EMBL" id="BGPR01000004">
    <property type="protein sequence ID" value="GBL74184.1"/>
    <property type="molecule type" value="Genomic_DNA"/>
</dbReference>
<proteinExistence type="predicted"/>
<dbReference type="InterPro" id="IPR049012">
    <property type="entry name" value="Mutator_transp_dom"/>
</dbReference>
<keyword evidence="3" id="KW-1185">Reference proteome</keyword>
<gene>
    <name evidence="2" type="ORF">AVEN_231064_1</name>
</gene>
<comment type="caution">
    <text evidence="2">The sequence shown here is derived from an EMBL/GenBank/DDBJ whole genome shotgun (WGS) entry which is preliminary data.</text>
</comment>
<dbReference type="Proteomes" id="UP000499080">
    <property type="component" value="Unassembled WGS sequence"/>
</dbReference>
<dbReference type="AlphaFoldDB" id="A0A4Y2A5H3"/>
<organism evidence="2 3">
    <name type="scientific">Araneus ventricosus</name>
    <name type="common">Orbweaver spider</name>
    <name type="synonym">Epeira ventricosa</name>
    <dbReference type="NCBI Taxonomy" id="182803"/>
    <lineage>
        <taxon>Eukaryota</taxon>
        <taxon>Metazoa</taxon>
        <taxon>Ecdysozoa</taxon>
        <taxon>Arthropoda</taxon>
        <taxon>Chelicerata</taxon>
        <taxon>Arachnida</taxon>
        <taxon>Araneae</taxon>
        <taxon>Araneomorphae</taxon>
        <taxon>Entelegynae</taxon>
        <taxon>Araneoidea</taxon>
        <taxon>Araneidae</taxon>
        <taxon>Araneus</taxon>
    </lineage>
</organism>
<accession>A0A4Y2A5H3</accession>
<evidence type="ECO:0000313" key="3">
    <source>
        <dbReference type="Proteomes" id="UP000499080"/>
    </source>
</evidence>
<reference evidence="2 3" key="1">
    <citation type="journal article" date="2019" name="Sci. Rep.">
        <title>Orb-weaving spider Araneus ventricosus genome elucidates the spidroin gene catalogue.</title>
        <authorList>
            <person name="Kono N."/>
            <person name="Nakamura H."/>
            <person name="Ohtoshi R."/>
            <person name="Moran D.A.P."/>
            <person name="Shinohara A."/>
            <person name="Yoshida Y."/>
            <person name="Fujiwara M."/>
            <person name="Mori M."/>
            <person name="Tomita M."/>
            <person name="Arakawa K."/>
        </authorList>
    </citation>
    <scope>NUCLEOTIDE SEQUENCE [LARGE SCALE GENOMIC DNA]</scope>
</reference>
<evidence type="ECO:0000313" key="2">
    <source>
        <dbReference type="EMBL" id="GBL74184.1"/>
    </source>
</evidence>
<feature type="domain" description="Mutator-like transposase" evidence="1">
    <location>
        <begin position="232"/>
        <end position="327"/>
    </location>
</feature>
<protein>
    <recommendedName>
        <fullName evidence="1">Mutator-like transposase domain-containing protein</fullName>
    </recommendedName>
</protein>